<comment type="caution">
    <text evidence="5">The sequence shown here is derived from an EMBL/GenBank/DDBJ whole genome shotgun (WGS) entry which is preliminary data.</text>
</comment>
<evidence type="ECO:0000313" key="5">
    <source>
        <dbReference type="EMBL" id="KKL23876.1"/>
    </source>
</evidence>
<accession>A0A0F9E1Q9</accession>
<dbReference type="PROSITE" id="PS50987">
    <property type="entry name" value="HTH_ARSR_2"/>
    <property type="match status" value="1"/>
</dbReference>
<dbReference type="PANTHER" id="PTHR43132:SF2">
    <property type="entry name" value="ARSENICAL RESISTANCE OPERON REPRESSOR ARSR-RELATED"/>
    <property type="match status" value="1"/>
</dbReference>
<dbReference type="AlphaFoldDB" id="A0A0F9E1Q9"/>
<dbReference type="Gene3D" id="1.10.10.10">
    <property type="entry name" value="Winged helix-like DNA-binding domain superfamily/Winged helix DNA-binding domain"/>
    <property type="match status" value="1"/>
</dbReference>
<proteinExistence type="predicted"/>
<dbReference type="InterPro" id="IPR051011">
    <property type="entry name" value="Metal_resp_trans_reg"/>
</dbReference>
<protein>
    <recommendedName>
        <fullName evidence="4">HTH arsR-type domain-containing protein</fullName>
    </recommendedName>
</protein>
<name>A0A0F9E1Q9_9ZZZZ</name>
<keyword evidence="1" id="KW-0805">Transcription regulation</keyword>
<dbReference type="EMBL" id="LAZR01036806">
    <property type="protein sequence ID" value="KKL23876.1"/>
    <property type="molecule type" value="Genomic_DNA"/>
</dbReference>
<dbReference type="InterPro" id="IPR036390">
    <property type="entry name" value="WH_DNA-bd_sf"/>
</dbReference>
<dbReference type="PRINTS" id="PR00778">
    <property type="entry name" value="HTHARSR"/>
</dbReference>
<organism evidence="5">
    <name type="scientific">marine sediment metagenome</name>
    <dbReference type="NCBI Taxonomy" id="412755"/>
    <lineage>
        <taxon>unclassified sequences</taxon>
        <taxon>metagenomes</taxon>
        <taxon>ecological metagenomes</taxon>
    </lineage>
</organism>
<dbReference type="CDD" id="cd00090">
    <property type="entry name" value="HTH_ARSR"/>
    <property type="match status" value="1"/>
</dbReference>
<keyword evidence="3" id="KW-0804">Transcription</keyword>
<dbReference type="InterPro" id="IPR001845">
    <property type="entry name" value="HTH_ArsR_DNA-bd_dom"/>
</dbReference>
<dbReference type="InterPro" id="IPR011991">
    <property type="entry name" value="ArsR-like_HTH"/>
</dbReference>
<evidence type="ECO:0000256" key="1">
    <source>
        <dbReference type="ARBA" id="ARBA00023015"/>
    </source>
</evidence>
<gene>
    <name evidence="5" type="ORF">LCGC14_2421000</name>
</gene>
<dbReference type="SUPFAM" id="SSF46785">
    <property type="entry name" value="Winged helix' DNA-binding domain"/>
    <property type="match status" value="1"/>
</dbReference>
<dbReference type="SMART" id="SM00418">
    <property type="entry name" value="HTH_ARSR"/>
    <property type="match status" value="1"/>
</dbReference>
<sequence>MESGGASSQCRLSRKATVRALRSQWPRRITIDLYGAVFILLGVPSSDLRLKLFRGLSDRSRLLILEQLAESEQRVSDLVEATGLTQPNVSAHLACLWDCGLVARQRRGREIHYRLIPGMHKLFRATDGVLAKAGETVGACPRYADIRKAA</sequence>
<dbReference type="GO" id="GO:0003700">
    <property type="term" value="F:DNA-binding transcription factor activity"/>
    <property type="evidence" value="ECO:0007669"/>
    <property type="project" value="InterPro"/>
</dbReference>
<dbReference type="NCBIfam" id="NF033788">
    <property type="entry name" value="HTH_metalloreg"/>
    <property type="match status" value="1"/>
</dbReference>
<dbReference type="PANTHER" id="PTHR43132">
    <property type="entry name" value="ARSENICAL RESISTANCE OPERON REPRESSOR ARSR-RELATED"/>
    <property type="match status" value="1"/>
</dbReference>
<keyword evidence="2" id="KW-0238">DNA-binding</keyword>
<feature type="domain" description="HTH arsR-type" evidence="4">
    <location>
        <begin position="41"/>
        <end position="137"/>
    </location>
</feature>
<evidence type="ECO:0000256" key="2">
    <source>
        <dbReference type="ARBA" id="ARBA00023125"/>
    </source>
</evidence>
<dbReference type="GO" id="GO:0003677">
    <property type="term" value="F:DNA binding"/>
    <property type="evidence" value="ECO:0007669"/>
    <property type="project" value="UniProtKB-KW"/>
</dbReference>
<dbReference type="InterPro" id="IPR036388">
    <property type="entry name" value="WH-like_DNA-bd_sf"/>
</dbReference>
<evidence type="ECO:0000256" key="3">
    <source>
        <dbReference type="ARBA" id="ARBA00023163"/>
    </source>
</evidence>
<dbReference type="Pfam" id="PF01022">
    <property type="entry name" value="HTH_5"/>
    <property type="match status" value="1"/>
</dbReference>
<evidence type="ECO:0000259" key="4">
    <source>
        <dbReference type="PROSITE" id="PS50987"/>
    </source>
</evidence>
<reference evidence="5" key="1">
    <citation type="journal article" date="2015" name="Nature">
        <title>Complex archaea that bridge the gap between prokaryotes and eukaryotes.</title>
        <authorList>
            <person name="Spang A."/>
            <person name="Saw J.H."/>
            <person name="Jorgensen S.L."/>
            <person name="Zaremba-Niedzwiedzka K."/>
            <person name="Martijn J."/>
            <person name="Lind A.E."/>
            <person name="van Eijk R."/>
            <person name="Schleper C."/>
            <person name="Guy L."/>
            <person name="Ettema T.J."/>
        </authorList>
    </citation>
    <scope>NUCLEOTIDE SEQUENCE</scope>
</reference>